<dbReference type="Proteomes" id="UP001057998">
    <property type="component" value="Chromosome 2"/>
</dbReference>
<sequence>MAFSDSEREALLAVKGVGPTVLKRFEEIGIDTLSDLATYQADDIAEMVASMLRTTCWKNSPQAKAAITAAIARAKAGLG</sequence>
<accession>A0ABY5GN55</accession>
<evidence type="ECO:0000313" key="1">
    <source>
        <dbReference type="EMBL" id="UTV30740.1"/>
    </source>
</evidence>
<reference evidence="1" key="1">
    <citation type="submission" date="2022-07" db="EMBL/GenBank/DDBJ databases">
        <title>Genome sequencing of Photobacterium atrarenae GJH2-4.</title>
        <authorList>
            <person name="Park S.-J."/>
        </authorList>
    </citation>
    <scope>NUCLEOTIDE SEQUENCE</scope>
    <source>
        <strain evidence="1">GJH2-4</strain>
    </source>
</reference>
<proteinExistence type="predicted"/>
<evidence type="ECO:0000313" key="2">
    <source>
        <dbReference type="Proteomes" id="UP001057998"/>
    </source>
</evidence>
<keyword evidence="2" id="KW-1185">Reference proteome</keyword>
<gene>
    <name evidence="1" type="ORF">NNL38_19460</name>
</gene>
<organism evidence="1 2">
    <name type="scientific">Photobacterium atrarenae</name>
    <dbReference type="NCBI Taxonomy" id="865757"/>
    <lineage>
        <taxon>Bacteria</taxon>
        <taxon>Pseudomonadati</taxon>
        <taxon>Pseudomonadota</taxon>
        <taxon>Gammaproteobacteria</taxon>
        <taxon>Vibrionales</taxon>
        <taxon>Vibrionaceae</taxon>
        <taxon>Photobacterium</taxon>
    </lineage>
</organism>
<protein>
    <recommendedName>
        <fullName evidence="3">Pathogenicity locus</fullName>
    </recommendedName>
</protein>
<evidence type="ECO:0008006" key="3">
    <source>
        <dbReference type="Google" id="ProtNLM"/>
    </source>
</evidence>
<dbReference type="RefSeq" id="WP_255392105.1">
    <property type="nucleotide sequence ID" value="NZ_CP101509.1"/>
</dbReference>
<name>A0ABY5GN55_9GAMM</name>
<dbReference type="Gene3D" id="1.10.150.20">
    <property type="entry name" value="5' to 3' exonuclease, C-terminal subdomain"/>
    <property type="match status" value="1"/>
</dbReference>
<dbReference type="EMBL" id="CP101509">
    <property type="protein sequence ID" value="UTV30740.1"/>
    <property type="molecule type" value="Genomic_DNA"/>
</dbReference>